<evidence type="ECO:0000313" key="9">
    <source>
        <dbReference type="Proteomes" id="UP001652623"/>
    </source>
</evidence>
<comment type="similarity">
    <text evidence="3">Belongs to the BIG GRAIN 1 (BG1) plant protein family.</text>
</comment>
<keyword evidence="5" id="KW-1003">Cell membrane</keyword>
<evidence type="ECO:0000313" key="10">
    <source>
        <dbReference type="RefSeq" id="XP_048332859.2"/>
    </source>
</evidence>
<evidence type="ECO:0000256" key="6">
    <source>
        <dbReference type="ARBA" id="ARBA00023136"/>
    </source>
</evidence>
<evidence type="ECO:0000256" key="4">
    <source>
        <dbReference type="ARBA" id="ARBA00022448"/>
    </source>
</evidence>
<evidence type="ECO:0000256" key="5">
    <source>
        <dbReference type="ARBA" id="ARBA00022475"/>
    </source>
</evidence>
<feature type="compositionally biased region" description="Basic and acidic residues" evidence="8">
    <location>
        <begin position="26"/>
        <end position="36"/>
    </location>
</feature>
<sequence length="212" mass="23980">MPSFSVCYTTLTSPMPKPPKPVRSITETEKNSTHTRTKLDKILKSGALKIYSKVKQPTHFLNSLFTSKKSKSLSSAHAVQSFSTCSSATSYLRSCLSKNSSPSGRSGKCGTDGVKKMVRFDPVTVIVDENGRSCGHKCLDEPEDQEVGSTLMPAWKIKRSHEFQVSERTRRVEEAAREEFRRYYRQIQRDFFWDDDAVSCSSSDLFELENLE</sequence>
<evidence type="ECO:0000256" key="8">
    <source>
        <dbReference type="SAM" id="MobiDB-lite"/>
    </source>
</evidence>
<gene>
    <name evidence="10" type="primary">LOC132799190</name>
</gene>
<keyword evidence="9" id="KW-1185">Reference proteome</keyword>
<keyword evidence="6" id="KW-0472">Membrane</keyword>
<comment type="subcellular location">
    <subcellularLocation>
        <location evidence="2">Cell membrane</location>
    </subcellularLocation>
</comment>
<keyword evidence="4" id="KW-0813">Transport</keyword>
<protein>
    <submittedName>
        <fullName evidence="10">Protein BIG GRAIN 1-like B</fullName>
    </submittedName>
</protein>
<evidence type="ECO:0000256" key="3">
    <source>
        <dbReference type="ARBA" id="ARBA00010067"/>
    </source>
</evidence>
<reference evidence="10" key="1">
    <citation type="submission" date="2025-08" db="UniProtKB">
        <authorList>
            <consortium name="RefSeq"/>
        </authorList>
    </citation>
    <scope>IDENTIFICATION</scope>
    <source>
        <tissue evidence="10">Seedling</tissue>
    </source>
</reference>
<dbReference type="Proteomes" id="UP001652623">
    <property type="component" value="Chromosome 3"/>
</dbReference>
<dbReference type="PANTHER" id="PTHR33541">
    <property type="entry name" value="PROTEIN BIG GRAIN 1-LIKE A-RELATED"/>
    <property type="match status" value="1"/>
</dbReference>
<name>A0ABM3IPN5_ZIZJJ</name>
<evidence type="ECO:0000256" key="7">
    <source>
        <dbReference type="ARBA" id="ARBA00023294"/>
    </source>
</evidence>
<keyword evidence="7" id="KW-0927">Auxin signaling pathway</keyword>
<accession>A0ABM3IPN5</accession>
<dbReference type="RefSeq" id="XP_048332859.2">
    <property type="nucleotide sequence ID" value="XM_048476902.2"/>
</dbReference>
<comment type="function">
    <text evidence="1">Involved in auxin transport. Regulator of the auxin signaling pathway.</text>
</comment>
<dbReference type="InterPro" id="IPR039621">
    <property type="entry name" value="BG1-like"/>
</dbReference>
<feature type="region of interest" description="Disordered" evidence="8">
    <location>
        <begin position="14"/>
        <end position="36"/>
    </location>
</feature>
<evidence type="ECO:0000256" key="1">
    <source>
        <dbReference type="ARBA" id="ARBA00002281"/>
    </source>
</evidence>
<evidence type="ECO:0000256" key="2">
    <source>
        <dbReference type="ARBA" id="ARBA00004236"/>
    </source>
</evidence>
<dbReference type="GeneID" id="132799190"/>
<organism evidence="9 10">
    <name type="scientific">Ziziphus jujuba</name>
    <name type="common">Chinese jujube</name>
    <name type="synonym">Ziziphus sativa</name>
    <dbReference type="NCBI Taxonomy" id="326968"/>
    <lineage>
        <taxon>Eukaryota</taxon>
        <taxon>Viridiplantae</taxon>
        <taxon>Streptophyta</taxon>
        <taxon>Embryophyta</taxon>
        <taxon>Tracheophyta</taxon>
        <taxon>Spermatophyta</taxon>
        <taxon>Magnoliopsida</taxon>
        <taxon>eudicotyledons</taxon>
        <taxon>Gunneridae</taxon>
        <taxon>Pentapetalae</taxon>
        <taxon>rosids</taxon>
        <taxon>fabids</taxon>
        <taxon>Rosales</taxon>
        <taxon>Rhamnaceae</taxon>
        <taxon>Paliureae</taxon>
        <taxon>Ziziphus</taxon>
    </lineage>
</organism>
<dbReference type="PANTHER" id="PTHR33541:SF12">
    <property type="entry name" value="PROTEIN BIG GRAIN 1-LIKE A"/>
    <property type="match status" value="1"/>
</dbReference>
<proteinExistence type="inferred from homology"/>